<dbReference type="EC" id="3.1.4.46" evidence="1"/>
<dbReference type="STRING" id="3880.A0A072U9E4"/>
<keyword evidence="8" id="KW-1185">Reference proteome</keyword>
<evidence type="ECO:0000256" key="1">
    <source>
        <dbReference type="ARBA" id="ARBA00012247"/>
    </source>
</evidence>
<gene>
    <name evidence="6" type="ordered locus">MTR_7g050345</name>
</gene>
<dbReference type="EnsemblPlants" id="KEH22445">
    <property type="protein sequence ID" value="KEH22445"/>
    <property type="gene ID" value="MTR_7g050345"/>
</dbReference>
<dbReference type="GO" id="GO:0006629">
    <property type="term" value="P:lipid metabolic process"/>
    <property type="evidence" value="ECO:0007669"/>
    <property type="project" value="InterPro"/>
</dbReference>
<dbReference type="HOGENOM" id="CLU_2403024_0_0_1"/>
<evidence type="ECO:0000256" key="3">
    <source>
        <dbReference type="ARBA" id="ARBA00022801"/>
    </source>
</evidence>
<protein>
    <recommendedName>
        <fullName evidence="1">glycerophosphodiester phosphodiesterase</fullName>
        <ecNumber evidence="1">3.1.4.46</ecNumber>
    </recommendedName>
</protein>
<evidence type="ECO:0000259" key="5">
    <source>
        <dbReference type="PROSITE" id="PS51704"/>
    </source>
</evidence>
<name>A0A072U9E4_MEDTR</name>
<organism evidence="6 8">
    <name type="scientific">Medicago truncatula</name>
    <name type="common">Barrel medic</name>
    <name type="synonym">Medicago tribuloides</name>
    <dbReference type="NCBI Taxonomy" id="3880"/>
    <lineage>
        <taxon>Eukaryota</taxon>
        <taxon>Viridiplantae</taxon>
        <taxon>Streptophyta</taxon>
        <taxon>Embryophyta</taxon>
        <taxon>Tracheophyta</taxon>
        <taxon>Spermatophyta</taxon>
        <taxon>Magnoliopsida</taxon>
        <taxon>eudicotyledons</taxon>
        <taxon>Gunneridae</taxon>
        <taxon>Pentapetalae</taxon>
        <taxon>rosids</taxon>
        <taxon>fabids</taxon>
        <taxon>Fabales</taxon>
        <taxon>Fabaceae</taxon>
        <taxon>Papilionoideae</taxon>
        <taxon>50 kb inversion clade</taxon>
        <taxon>NPAAA clade</taxon>
        <taxon>Hologalegina</taxon>
        <taxon>IRL clade</taxon>
        <taxon>Trifolieae</taxon>
        <taxon>Medicago</taxon>
    </lineage>
</organism>
<reference evidence="6 8" key="1">
    <citation type="journal article" date="2011" name="Nature">
        <title>The Medicago genome provides insight into the evolution of rhizobial symbioses.</title>
        <authorList>
            <person name="Young N.D."/>
            <person name="Debelle F."/>
            <person name="Oldroyd G.E."/>
            <person name="Geurts R."/>
            <person name="Cannon S.B."/>
            <person name="Udvardi M.K."/>
            <person name="Benedito V.A."/>
            <person name="Mayer K.F."/>
            <person name="Gouzy J."/>
            <person name="Schoof H."/>
            <person name="Van de Peer Y."/>
            <person name="Proost S."/>
            <person name="Cook D.R."/>
            <person name="Meyers B.C."/>
            <person name="Spannagl M."/>
            <person name="Cheung F."/>
            <person name="De Mita S."/>
            <person name="Krishnakumar V."/>
            <person name="Gundlach H."/>
            <person name="Zhou S."/>
            <person name="Mudge J."/>
            <person name="Bharti A.K."/>
            <person name="Murray J.D."/>
            <person name="Naoumkina M.A."/>
            <person name="Rosen B."/>
            <person name="Silverstein K.A."/>
            <person name="Tang H."/>
            <person name="Rombauts S."/>
            <person name="Zhao P.X."/>
            <person name="Zhou P."/>
            <person name="Barbe V."/>
            <person name="Bardou P."/>
            <person name="Bechner M."/>
            <person name="Bellec A."/>
            <person name="Berger A."/>
            <person name="Berges H."/>
            <person name="Bidwell S."/>
            <person name="Bisseling T."/>
            <person name="Choisne N."/>
            <person name="Couloux A."/>
            <person name="Denny R."/>
            <person name="Deshpande S."/>
            <person name="Dai X."/>
            <person name="Doyle J.J."/>
            <person name="Dudez A.M."/>
            <person name="Farmer A.D."/>
            <person name="Fouteau S."/>
            <person name="Franken C."/>
            <person name="Gibelin C."/>
            <person name="Gish J."/>
            <person name="Goldstein S."/>
            <person name="Gonzalez A.J."/>
            <person name="Green P.J."/>
            <person name="Hallab A."/>
            <person name="Hartog M."/>
            <person name="Hua A."/>
            <person name="Humphray S.J."/>
            <person name="Jeong D.H."/>
            <person name="Jing Y."/>
            <person name="Jocker A."/>
            <person name="Kenton S.M."/>
            <person name="Kim D.J."/>
            <person name="Klee K."/>
            <person name="Lai H."/>
            <person name="Lang C."/>
            <person name="Lin S."/>
            <person name="Macmil S.L."/>
            <person name="Magdelenat G."/>
            <person name="Matthews L."/>
            <person name="McCorrison J."/>
            <person name="Monaghan E.L."/>
            <person name="Mun J.H."/>
            <person name="Najar F.Z."/>
            <person name="Nicholson C."/>
            <person name="Noirot C."/>
            <person name="O'Bleness M."/>
            <person name="Paule C.R."/>
            <person name="Poulain J."/>
            <person name="Prion F."/>
            <person name="Qin B."/>
            <person name="Qu C."/>
            <person name="Retzel E.F."/>
            <person name="Riddle C."/>
            <person name="Sallet E."/>
            <person name="Samain S."/>
            <person name="Samson N."/>
            <person name="Sanders I."/>
            <person name="Saurat O."/>
            <person name="Scarpelli C."/>
            <person name="Schiex T."/>
            <person name="Segurens B."/>
            <person name="Severin A.J."/>
            <person name="Sherrier D.J."/>
            <person name="Shi R."/>
            <person name="Sims S."/>
            <person name="Singer S.R."/>
            <person name="Sinharoy S."/>
            <person name="Sterck L."/>
            <person name="Viollet A."/>
            <person name="Wang B.B."/>
            <person name="Wang K."/>
            <person name="Wang M."/>
            <person name="Wang X."/>
            <person name="Warfsmann J."/>
            <person name="Weissenbach J."/>
            <person name="White D.D."/>
            <person name="White J.D."/>
            <person name="Wiley G.B."/>
            <person name="Wincker P."/>
            <person name="Xing Y."/>
            <person name="Yang L."/>
            <person name="Yao Z."/>
            <person name="Ying F."/>
            <person name="Zhai J."/>
            <person name="Zhou L."/>
            <person name="Zuber A."/>
            <person name="Denarie J."/>
            <person name="Dixon R.A."/>
            <person name="May G.D."/>
            <person name="Schwartz D.C."/>
            <person name="Rogers J."/>
            <person name="Quetier F."/>
            <person name="Town C.D."/>
            <person name="Roe B.A."/>
        </authorList>
    </citation>
    <scope>NUCLEOTIDE SEQUENCE [LARGE SCALE GENOMIC DNA]</scope>
    <source>
        <strain evidence="6">A17</strain>
        <strain evidence="7 8">cv. Jemalong A17</strain>
    </source>
</reference>
<dbReference type="PANTHER" id="PTHR43620:SF44">
    <property type="entry name" value="GLYCEROPHOSPHODIESTER PHOSPHODIESTERASE GDPDL6-RELATED"/>
    <property type="match status" value="1"/>
</dbReference>
<dbReference type="EMBL" id="CM001223">
    <property type="protein sequence ID" value="KEH22445.1"/>
    <property type="molecule type" value="Genomic_DNA"/>
</dbReference>
<dbReference type="GO" id="GO:0006071">
    <property type="term" value="P:glycerol metabolic process"/>
    <property type="evidence" value="ECO:0007669"/>
    <property type="project" value="UniProtKB-KW"/>
</dbReference>
<dbReference type="Proteomes" id="UP000002051">
    <property type="component" value="Unassembled WGS sequence"/>
</dbReference>
<accession>A0A072U9E4</accession>
<dbReference type="InterPro" id="IPR030395">
    <property type="entry name" value="GP_PDE_dom"/>
</dbReference>
<evidence type="ECO:0000256" key="2">
    <source>
        <dbReference type="ARBA" id="ARBA00022798"/>
    </source>
</evidence>
<evidence type="ECO:0000256" key="4">
    <source>
        <dbReference type="ARBA" id="ARBA00047512"/>
    </source>
</evidence>
<dbReference type="PROSITE" id="PS51704">
    <property type="entry name" value="GP_PDE"/>
    <property type="match status" value="1"/>
</dbReference>
<evidence type="ECO:0000313" key="8">
    <source>
        <dbReference type="Proteomes" id="UP000002051"/>
    </source>
</evidence>
<dbReference type="PANTHER" id="PTHR43620">
    <property type="entry name" value="GLYCEROPHOSPHORYL DIESTER PHOSPHODIESTERASE"/>
    <property type="match status" value="1"/>
</dbReference>
<reference evidence="7" key="3">
    <citation type="submission" date="2015-04" db="UniProtKB">
        <authorList>
            <consortium name="EnsemblPlants"/>
        </authorList>
    </citation>
    <scope>IDENTIFICATION</scope>
    <source>
        <strain evidence="7">cv. Jemalong A17</strain>
    </source>
</reference>
<evidence type="ECO:0000313" key="7">
    <source>
        <dbReference type="EnsemblPlants" id="KEH22445"/>
    </source>
</evidence>
<feature type="domain" description="GP-PDE" evidence="5">
    <location>
        <begin position="12"/>
        <end position="93"/>
    </location>
</feature>
<dbReference type="AlphaFoldDB" id="A0A072U9E4"/>
<comment type="catalytic activity">
    <reaction evidence="4">
        <text>a sn-glycero-3-phosphodiester + H2O = an alcohol + sn-glycerol 3-phosphate + H(+)</text>
        <dbReference type="Rhea" id="RHEA:12969"/>
        <dbReference type="ChEBI" id="CHEBI:15377"/>
        <dbReference type="ChEBI" id="CHEBI:15378"/>
        <dbReference type="ChEBI" id="CHEBI:30879"/>
        <dbReference type="ChEBI" id="CHEBI:57597"/>
        <dbReference type="ChEBI" id="CHEBI:83408"/>
        <dbReference type="EC" id="3.1.4.46"/>
    </reaction>
</comment>
<sequence>MTLNLLFSAKTNFNQSQQRSKRCYLGSADLAYQQTITNGTDIIDFSLQMTKDGIVFRANTAYLIAETTVVTKFISRTSNVPELQPKNGFFSLT</sequence>
<keyword evidence="2" id="KW-0319">Glycerol metabolism</keyword>
<proteinExistence type="predicted"/>
<reference evidence="6 8" key="2">
    <citation type="journal article" date="2014" name="BMC Genomics">
        <title>An improved genome release (version Mt4.0) for the model legume Medicago truncatula.</title>
        <authorList>
            <person name="Tang H."/>
            <person name="Krishnakumar V."/>
            <person name="Bidwell S."/>
            <person name="Rosen B."/>
            <person name="Chan A."/>
            <person name="Zhou S."/>
            <person name="Gentzbittel L."/>
            <person name="Childs K.L."/>
            <person name="Yandell M."/>
            <person name="Gundlach H."/>
            <person name="Mayer K.F."/>
            <person name="Schwartz D.C."/>
            <person name="Town C.D."/>
        </authorList>
    </citation>
    <scope>GENOME REANNOTATION</scope>
    <source>
        <strain evidence="6">A17</strain>
        <strain evidence="7 8">cv. Jemalong A17</strain>
    </source>
</reference>
<keyword evidence="3" id="KW-0378">Hydrolase</keyword>
<dbReference type="GO" id="GO:0008889">
    <property type="term" value="F:glycerophosphodiester phosphodiesterase activity"/>
    <property type="evidence" value="ECO:0007669"/>
    <property type="project" value="UniProtKB-EC"/>
</dbReference>
<evidence type="ECO:0000313" key="6">
    <source>
        <dbReference type="EMBL" id="KEH22445.1"/>
    </source>
</evidence>